<feature type="compositionally biased region" description="Low complexity" evidence="1">
    <location>
        <begin position="60"/>
        <end position="75"/>
    </location>
</feature>
<sequence length="740" mass="79859">MYYHHWTELAHQAKNSTGNAAAASSSSSKVEAERREKWANYYAANSAALAHYHLALSKGGESSVGGAASTSASRPESPPMPPQMMMMMMTNTAAAAPSAVAATPSAVAGSSGGAAALAQTEAGRASYATAVKMNMGENNNTTTTTTTATTTTTTASALTFTSFPTTIAATATTTNAIAHSHKKKKKSRWAKLLEEDDKGDDGEATTNTTDHGNHSLNYSQGKSSANNSYSSNIDHNAYYYLGMGTVGLPSTMTTTATTTADRGVGGASSAGRGDSGVGGGGGDTTYYLDRFVHEQNTAVAMKRKYNDMDSSSVHSTNKDDNSNYYGLPTSSSFNDNDNTESSNYYGPASSFHDNEQSAEEEEEYVPLALDRPLGYKTSTTTTTTTTTTPGLSKKERKRQKKLLLLASSSFSSTNSPSNSYSSAASTPSSSFHHHYDLNGFNASETTLSHRALRFQGKGGLSSAANAPTTIANVEKYMGKTTIGGGAKKSLDEADYERMTVKGTCRILEKEYLRLTSPPKAELVRPQSILEQHLSNLKSSYYGILSTTASTAQQLSPPQQPERKIHNGKARDYHWYCSQFKAIRQDLTVQRIQNAFAVDVYETHAKIALEEEDMNEYNQSQTQNECIHHALLVRAAVADSNYHQFFQLQDMAPNMGNYLMDKLIPSVRQGALQRICKAYRPSVSVSFVLQELGFDIKRKKEVKGAMTWMTNCGCIFEDGMLLTKDTTLKVGESVGGKNSLI</sequence>
<evidence type="ECO:0000259" key="2">
    <source>
        <dbReference type="Pfam" id="PF03399"/>
    </source>
</evidence>
<protein>
    <recommendedName>
        <fullName evidence="2">SAC3/GANP/THP3 conserved domain-containing protein</fullName>
    </recommendedName>
</protein>
<dbReference type="InterPro" id="IPR045107">
    <property type="entry name" value="SAC3/GANP/THP3"/>
</dbReference>
<dbReference type="PANTHER" id="PTHR12436">
    <property type="entry name" value="80 KDA MCM3-ASSOCIATED PROTEIN"/>
    <property type="match status" value="1"/>
</dbReference>
<feature type="region of interest" description="Disordered" evidence="1">
    <location>
        <begin position="259"/>
        <end position="280"/>
    </location>
</feature>
<gene>
    <name evidence="3" type="ORF">ACHAWU_002986</name>
</gene>
<keyword evidence="4" id="KW-1185">Reference proteome</keyword>
<feature type="compositionally biased region" description="Low complexity" evidence="1">
    <location>
        <begin position="402"/>
        <end position="428"/>
    </location>
</feature>
<dbReference type="Pfam" id="PF03399">
    <property type="entry name" value="SAC3_GANP"/>
    <property type="match status" value="1"/>
</dbReference>
<feature type="compositionally biased region" description="Polar residues" evidence="1">
    <location>
        <begin position="207"/>
        <end position="227"/>
    </location>
</feature>
<comment type="caution">
    <text evidence="3">The sequence shown here is derived from an EMBL/GenBank/DDBJ whole genome shotgun (WGS) entry which is preliminary data.</text>
</comment>
<proteinExistence type="predicted"/>
<feature type="compositionally biased region" description="Low complexity" evidence="1">
    <location>
        <begin position="377"/>
        <end position="388"/>
    </location>
</feature>
<dbReference type="EMBL" id="JALLBG020000242">
    <property type="protein sequence ID" value="KAL3758053.1"/>
    <property type="molecule type" value="Genomic_DNA"/>
</dbReference>
<feature type="compositionally biased region" description="Polar residues" evidence="1">
    <location>
        <begin position="322"/>
        <end position="344"/>
    </location>
</feature>
<feature type="domain" description="SAC3/GANP/THP3 conserved" evidence="2">
    <location>
        <begin position="612"/>
        <end position="694"/>
    </location>
</feature>
<feature type="region of interest" description="Disordered" evidence="1">
    <location>
        <begin position="194"/>
        <end position="227"/>
    </location>
</feature>
<feature type="compositionally biased region" description="Acidic residues" evidence="1">
    <location>
        <begin position="194"/>
        <end position="203"/>
    </location>
</feature>
<dbReference type="PANTHER" id="PTHR12436:SF4">
    <property type="entry name" value="LEUKOCYTE RECEPTOR CLUSTER MEMBER 8"/>
    <property type="match status" value="1"/>
</dbReference>
<evidence type="ECO:0000313" key="4">
    <source>
        <dbReference type="Proteomes" id="UP001530293"/>
    </source>
</evidence>
<evidence type="ECO:0000313" key="3">
    <source>
        <dbReference type="EMBL" id="KAL3758053.1"/>
    </source>
</evidence>
<name>A0ABD3M2U7_9STRA</name>
<dbReference type="Gene3D" id="1.25.40.990">
    <property type="match status" value="2"/>
</dbReference>
<feature type="region of interest" description="Disordered" evidence="1">
    <location>
        <begin position="309"/>
        <end position="428"/>
    </location>
</feature>
<feature type="region of interest" description="Disordered" evidence="1">
    <location>
        <begin position="60"/>
        <end position="84"/>
    </location>
</feature>
<feature type="compositionally biased region" description="Gly residues" evidence="1">
    <location>
        <begin position="263"/>
        <end position="280"/>
    </location>
</feature>
<dbReference type="Proteomes" id="UP001530293">
    <property type="component" value="Unassembled WGS sequence"/>
</dbReference>
<accession>A0ABD3M2U7</accession>
<dbReference type="AlphaFoldDB" id="A0ABD3M2U7"/>
<evidence type="ECO:0000256" key="1">
    <source>
        <dbReference type="SAM" id="MobiDB-lite"/>
    </source>
</evidence>
<organism evidence="3 4">
    <name type="scientific">Discostella pseudostelligera</name>
    <dbReference type="NCBI Taxonomy" id="259834"/>
    <lineage>
        <taxon>Eukaryota</taxon>
        <taxon>Sar</taxon>
        <taxon>Stramenopiles</taxon>
        <taxon>Ochrophyta</taxon>
        <taxon>Bacillariophyta</taxon>
        <taxon>Coscinodiscophyceae</taxon>
        <taxon>Thalassiosirophycidae</taxon>
        <taxon>Stephanodiscales</taxon>
        <taxon>Stephanodiscaceae</taxon>
        <taxon>Discostella</taxon>
    </lineage>
</organism>
<dbReference type="InterPro" id="IPR005062">
    <property type="entry name" value="SAC3/GANP/THP3_conserved"/>
</dbReference>
<reference evidence="3 4" key="1">
    <citation type="submission" date="2024-10" db="EMBL/GenBank/DDBJ databases">
        <title>Updated reference genomes for cyclostephanoid diatoms.</title>
        <authorList>
            <person name="Roberts W.R."/>
            <person name="Alverson A.J."/>
        </authorList>
    </citation>
    <scope>NUCLEOTIDE SEQUENCE [LARGE SCALE GENOMIC DNA]</scope>
    <source>
        <strain evidence="3 4">AJA232-27</strain>
    </source>
</reference>